<name>A0ABR3TN83_9PEZI</name>
<evidence type="ECO:0000256" key="1">
    <source>
        <dbReference type="SAM" id="MobiDB-lite"/>
    </source>
</evidence>
<dbReference type="EMBL" id="JAKEKT020000043">
    <property type="protein sequence ID" value="KAL1641115.1"/>
    <property type="molecule type" value="Genomic_DNA"/>
</dbReference>
<evidence type="ECO:0000313" key="2">
    <source>
        <dbReference type="EMBL" id="KAL1641115.1"/>
    </source>
</evidence>
<reference evidence="2 3" key="1">
    <citation type="journal article" date="2023" name="Plant Dis.">
        <title>First Report of Diplodia intermedia Causing Canker and Dieback Diseases on Apple Trees in Canada.</title>
        <authorList>
            <person name="Ellouze W."/>
            <person name="Ilyukhin E."/>
            <person name="Sulman M."/>
            <person name="Ali S."/>
        </authorList>
    </citation>
    <scope>NUCLEOTIDE SEQUENCE [LARGE SCALE GENOMIC DNA]</scope>
    <source>
        <strain evidence="2 3">M45-28</strain>
    </source>
</reference>
<gene>
    <name evidence="2" type="ORF">SLS58_006389</name>
</gene>
<protein>
    <submittedName>
        <fullName evidence="2">Uncharacterized protein</fullName>
    </submittedName>
</protein>
<feature type="region of interest" description="Disordered" evidence="1">
    <location>
        <begin position="1"/>
        <end position="44"/>
    </location>
</feature>
<dbReference type="Proteomes" id="UP001521184">
    <property type="component" value="Unassembled WGS sequence"/>
</dbReference>
<comment type="caution">
    <text evidence="2">The sequence shown here is derived from an EMBL/GenBank/DDBJ whole genome shotgun (WGS) entry which is preliminary data.</text>
</comment>
<accession>A0ABR3TN83</accession>
<feature type="compositionally biased region" description="Low complexity" evidence="1">
    <location>
        <begin position="1"/>
        <end position="15"/>
    </location>
</feature>
<evidence type="ECO:0000313" key="3">
    <source>
        <dbReference type="Proteomes" id="UP001521184"/>
    </source>
</evidence>
<proteinExistence type="predicted"/>
<keyword evidence="3" id="KW-1185">Reference proteome</keyword>
<sequence>MSDSSNGSSSTPESTSKPRMKSIFSSSQSETKAEEKSKWAPKPAWMDASLSDKERWKKWEKERDQQFYGRGGTAGYFSSYYKSSKVWWIGVFGSWAT</sequence>
<organism evidence="2 3">
    <name type="scientific">Diplodia intermedia</name>
    <dbReference type="NCBI Taxonomy" id="856260"/>
    <lineage>
        <taxon>Eukaryota</taxon>
        <taxon>Fungi</taxon>
        <taxon>Dikarya</taxon>
        <taxon>Ascomycota</taxon>
        <taxon>Pezizomycotina</taxon>
        <taxon>Dothideomycetes</taxon>
        <taxon>Dothideomycetes incertae sedis</taxon>
        <taxon>Botryosphaeriales</taxon>
        <taxon>Botryosphaeriaceae</taxon>
        <taxon>Diplodia</taxon>
    </lineage>
</organism>